<evidence type="ECO:0000256" key="3">
    <source>
        <dbReference type="ARBA" id="ARBA00022692"/>
    </source>
</evidence>
<protein>
    <submittedName>
        <fullName evidence="7">Uncharacterized protein</fullName>
    </submittedName>
</protein>
<gene>
    <name evidence="7" type="ORF">ACHAXA_001649</name>
</gene>
<reference evidence="7 8" key="1">
    <citation type="submission" date="2024-10" db="EMBL/GenBank/DDBJ databases">
        <title>Updated reference genomes for cyclostephanoid diatoms.</title>
        <authorList>
            <person name="Roberts W.R."/>
            <person name="Alverson A.J."/>
        </authorList>
    </citation>
    <scope>NUCLEOTIDE SEQUENCE [LARGE SCALE GENOMIC DNA]</scope>
    <source>
        <strain evidence="7 8">AJA228-03</strain>
    </source>
</reference>
<evidence type="ECO:0000313" key="7">
    <source>
        <dbReference type="EMBL" id="KAL3816162.1"/>
    </source>
</evidence>
<dbReference type="AlphaFoldDB" id="A0ABD3RVC5"/>
<keyword evidence="3" id="KW-0812">Transmembrane</keyword>
<dbReference type="InterPro" id="IPR007248">
    <property type="entry name" value="Mpv17_PMP22"/>
</dbReference>
<comment type="subcellular location">
    <subcellularLocation>
        <location evidence="1">Membrane</location>
        <topology evidence="1">Multi-pass membrane protein</topology>
    </subcellularLocation>
</comment>
<keyword evidence="4" id="KW-1133">Transmembrane helix</keyword>
<name>A0ABD3RVC5_9STRA</name>
<feature type="compositionally biased region" description="Low complexity" evidence="6">
    <location>
        <begin position="92"/>
        <end position="104"/>
    </location>
</feature>
<dbReference type="Proteomes" id="UP001530377">
    <property type="component" value="Unassembled WGS sequence"/>
</dbReference>
<dbReference type="EMBL" id="JALLPB020000163">
    <property type="protein sequence ID" value="KAL3816162.1"/>
    <property type="molecule type" value="Genomic_DNA"/>
</dbReference>
<sequence>LQSHTLERLRSAIHPPGRSLLKAGANYSYLNRAMAFYQTCRRLALLPAGSAAAAASTSFLLGRYTSSTTNQKMNQVATQRLTSFAIKPFAKPSSSHRPLSSSAPREVAKDAGGATGTAITAEGSKGFVQWYEGHLHSRPVTTKAITGSILWGLGDFVAQVVPAIFAKDGVDDSTTGAVIDKEFSYDAPRTAKAVFYGFVIHAPLSHLHYNFLEWMTVKAGLQGLTITVFKTVMEQFVYWSWFSNSLYHGAMGLMNGMNMTQIYDRIADVLMPTQYAQWTFVSRNAVNDNSFICRCLCNQQSSPRIILRLQWIPVQLLNFRFVPVRHQLNVVLLTSVVWTALLSAWYPPKEKKVGDEEK</sequence>
<comment type="similarity">
    <text evidence="2">Belongs to the peroxisomal membrane protein PXMP2/4 family.</text>
</comment>
<comment type="caution">
    <text evidence="7">The sequence shown here is derived from an EMBL/GenBank/DDBJ whole genome shotgun (WGS) entry which is preliminary data.</text>
</comment>
<evidence type="ECO:0000256" key="5">
    <source>
        <dbReference type="ARBA" id="ARBA00023136"/>
    </source>
</evidence>
<dbReference type="PANTHER" id="PTHR11266">
    <property type="entry name" value="PEROXISOMAL MEMBRANE PROTEIN 2, PXMP2 MPV17"/>
    <property type="match status" value="1"/>
</dbReference>
<keyword evidence="8" id="KW-1185">Reference proteome</keyword>
<dbReference type="GO" id="GO:0016020">
    <property type="term" value="C:membrane"/>
    <property type="evidence" value="ECO:0007669"/>
    <property type="project" value="UniProtKB-SubCell"/>
</dbReference>
<evidence type="ECO:0000256" key="6">
    <source>
        <dbReference type="SAM" id="MobiDB-lite"/>
    </source>
</evidence>
<evidence type="ECO:0000256" key="1">
    <source>
        <dbReference type="ARBA" id="ARBA00004141"/>
    </source>
</evidence>
<dbReference type="PANTHER" id="PTHR11266:SF104">
    <property type="entry name" value="MPV17-LIKE PROTEIN"/>
    <property type="match status" value="1"/>
</dbReference>
<evidence type="ECO:0000256" key="2">
    <source>
        <dbReference type="ARBA" id="ARBA00006824"/>
    </source>
</evidence>
<accession>A0ABD3RVC5</accession>
<evidence type="ECO:0000313" key="8">
    <source>
        <dbReference type="Proteomes" id="UP001530377"/>
    </source>
</evidence>
<feature type="non-terminal residue" evidence="7">
    <location>
        <position position="1"/>
    </location>
</feature>
<proteinExistence type="inferred from homology"/>
<keyword evidence="5" id="KW-0472">Membrane</keyword>
<evidence type="ECO:0000256" key="4">
    <source>
        <dbReference type="ARBA" id="ARBA00022989"/>
    </source>
</evidence>
<organism evidence="7 8">
    <name type="scientific">Cyclostephanos tholiformis</name>
    <dbReference type="NCBI Taxonomy" id="382380"/>
    <lineage>
        <taxon>Eukaryota</taxon>
        <taxon>Sar</taxon>
        <taxon>Stramenopiles</taxon>
        <taxon>Ochrophyta</taxon>
        <taxon>Bacillariophyta</taxon>
        <taxon>Coscinodiscophyceae</taxon>
        <taxon>Thalassiosirophycidae</taxon>
        <taxon>Stephanodiscales</taxon>
        <taxon>Stephanodiscaceae</taxon>
        <taxon>Cyclostephanos</taxon>
    </lineage>
</organism>
<feature type="region of interest" description="Disordered" evidence="6">
    <location>
        <begin position="90"/>
        <end position="114"/>
    </location>
</feature>
<dbReference type="Pfam" id="PF04117">
    <property type="entry name" value="Mpv17_PMP22"/>
    <property type="match status" value="1"/>
</dbReference>